<dbReference type="Proteomes" id="UP000327157">
    <property type="component" value="Chromosome 17"/>
</dbReference>
<reference evidence="1 2" key="3">
    <citation type="submission" date="2019-11" db="EMBL/GenBank/DDBJ databases">
        <title>A de novo genome assembly of a pear dwarfing rootstock.</title>
        <authorList>
            <person name="Wang F."/>
            <person name="Wang J."/>
            <person name="Li S."/>
            <person name="Zhang Y."/>
            <person name="Fang M."/>
            <person name="Ma L."/>
            <person name="Zhao Y."/>
            <person name="Jiang S."/>
        </authorList>
    </citation>
    <scope>NUCLEOTIDE SEQUENCE [LARGE SCALE GENOMIC DNA]</scope>
    <source>
        <strain evidence="1">S2</strain>
        <tissue evidence="1">Leaf</tissue>
    </source>
</reference>
<keyword evidence="2" id="KW-1185">Reference proteome</keyword>
<dbReference type="Gene3D" id="1.25.40.10">
    <property type="entry name" value="Tetratricopeptide repeat domain"/>
    <property type="match status" value="1"/>
</dbReference>
<accession>A0A5N5GA08</accession>
<dbReference type="GO" id="GO:0003723">
    <property type="term" value="F:RNA binding"/>
    <property type="evidence" value="ECO:0007669"/>
    <property type="project" value="InterPro"/>
</dbReference>
<dbReference type="GO" id="GO:0009451">
    <property type="term" value="P:RNA modification"/>
    <property type="evidence" value="ECO:0007669"/>
    <property type="project" value="InterPro"/>
</dbReference>
<dbReference type="InterPro" id="IPR046960">
    <property type="entry name" value="PPR_At4g14850-like_plant"/>
</dbReference>
<gene>
    <name evidence="1" type="ORF">D8674_018294</name>
</gene>
<reference evidence="1 2" key="1">
    <citation type="submission" date="2019-09" db="EMBL/GenBank/DDBJ databases">
        <authorList>
            <person name="Ou C."/>
        </authorList>
    </citation>
    <scope>NUCLEOTIDE SEQUENCE [LARGE SCALE GENOMIC DNA]</scope>
    <source>
        <strain evidence="1">S2</strain>
        <tissue evidence="1">Leaf</tissue>
    </source>
</reference>
<name>A0A5N5GA08_9ROSA</name>
<dbReference type="PANTHER" id="PTHR47926:SF391">
    <property type="entry name" value="TETRATRICOPEPTIDE-LIKE HELICAL DOMAIN SUPERFAMILY"/>
    <property type="match status" value="1"/>
</dbReference>
<proteinExistence type="predicted"/>
<evidence type="ECO:0000313" key="2">
    <source>
        <dbReference type="Proteomes" id="UP000327157"/>
    </source>
</evidence>
<dbReference type="PANTHER" id="PTHR47926">
    <property type="entry name" value="PENTATRICOPEPTIDE REPEAT-CONTAINING PROTEIN"/>
    <property type="match status" value="1"/>
</dbReference>
<reference evidence="2" key="2">
    <citation type="submission" date="2019-10" db="EMBL/GenBank/DDBJ databases">
        <title>A de novo genome assembly of a pear dwarfing rootstock.</title>
        <authorList>
            <person name="Wang F."/>
            <person name="Wang J."/>
            <person name="Li S."/>
            <person name="Zhang Y."/>
            <person name="Fang M."/>
            <person name="Ma L."/>
            <person name="Zhao Y."/>
            <person name="Jiang S."/>
        </authorList>
    </citation>
    <scope>NUCLEOTIDE SEQUENCE [LARGE SCALE GENOMIC DNA]</scope>
</reference>
<comment type="caution">
    <text evidence="1">The sequence shown here is derived from an EMBL/GenBank/DDBJ whole genome shotgun (WGS) entry which is preliminary data.</text>
</comment>
<dbReference type="AlphaFoldDB" id="A0A5N5GA08"/>
<protein>
    <submittedName>
        <fullName evidence="1">Pentatricopeptide repeat-containing protein</fullName>
    </submittedName>
</protein>
<dbReference type="EMBL" id="SMOL01000487">
    <property type="protein sequence ID" value="KAB2610262.1"/>
    <property type="molecule type" value="Genomic_DNA"/>
</dbReference>
<sequence length="96" mass="11015">MKNVYRIVPNIKHCGCMVDLLGRAGLLNEAFEFIEKMEIAPNAIVWRNLLGACGVYGNLELGRRANKRLLEMRRDESGISCYYLTYMLREVRGEGM</sequence>
<dbReference type="InterPro" id="IPR011990">
    <property type="entry name" value="TPR-like_helical_dom_sf"/>
</dbReference>
<organism evidence="1 2">
    <name type="scientific">Pyrus ussuriensis x Pyrus communis</name>
    <dbReference type="NCBI Taxonomy" id="2448454"/>
    <lineage>
        <taxon>Eukaryota</taxon>
        <taxon>Viridiplantae</taxon>
        <taxon>Streptophyta</taxon>
        <taxon>Embryophyta</taxon>
        <taxon>Tracheophyta</taxon>
        <taxon>Spermatophyta</taxon>
        <taxon>Magnoliopsida</taxon>
        <taxon>eudicotyledons</taxon>
        <taxon>Gunneridae</taxon>
        <taxon>Pentapetalae</taxon>
        <taxon>rosids</taxon>
        <taxon>fabids</taxon>
        <taxon>Rosales</taxon>
        <taxon>Rosaceae</taxon>
        <taxon>Amygdaloideae</taxon>
        <taxon>Maleae</taxon>
        <taxon>Pyrus</taxon>
    </lineage>
</organism>
<dbReference type="OrthoDB" id="1194493at2759"/>
<evidence type="ECO:0000313" key="1">
    <source>
        <dbReference type="EMBL" id="KAB2610262.1"/>
    </source>
</evidence>